<dbReference type="EMBL" id="SMGI01000003">
    <property type="protein sequence ID" value="TCK66914.1"/>
    <property type="molecule type" value="Genomic_DNA"/>
</dbReference>
<comment type="caution">
    <text evidence="1">The sequence shown here is derived from an EMBL/GenBank/DDBJ whole genome shotgun (WGS) entry which is preliminary data.</text>
</comment>
<accession>A0A4R1KPJ6</accession>
<evidence type="ECO:0000313" key="1">
    <source>
        <dbReference type="EMBL" id="TCK66914.1"/>
    </source>
</evidence>
<proteinExistence type="predicted"/>
<sequence>MKALFIAIFVGFSLLQEPEVFTLEATFIEYEDETFYFEDKDEKQYAFSSQNEVSKNQFDLTKGDFANKKFKIKYVVETEMDDDDEEYEVFKIISLELLK</sequence>
<name>A0A4R1KPJ6_9FLAO</name>
<dbReference type="OrthoDB" id="1445786at2"/>
<reference evidence="1 2" key="1">
    <citation type="journal article" date="2015" name="Stand. Genomic Sci.">
        <title>Genomic Encyclopedia of Bacterial and Archaeal Type Strains, Phase III: the genomes of soil and plant-associated and newly described type strains.</title>
        <authorList>
            <person name="Whitman W.B."/>
            <person name="Woyke T."/>
            <person name="Klenk H.P."/>
            <person name="Zhou Y."/>
            <person name="Lilburn T.G."/>
            <person name="Beck B.J."/>
            <person name="De Vos P."/>
            <person name="Vandamme P."/>
            <person name="Eisen J.A."/>
            <person name="Garrity G."/>
            <person name="Hugenholtz P."/>
            <person name="Kyrpides N.C."/>
        </authorList>
    </citation>
    <scope>NUCLEOTIDE SEQUENCE [LARGE SCALE GENOMIC DNA]</scope>
    <source>
        <strain evidence="1 2">CECT 8445</strain>
    </source>
</reference>
<organism evidence="1 2">
    <name type="scientific">Winogradskyella wandonensis</name>
    <dbReference type="NCBI Taxonomy" id="1442586"/>
    <lineage>
        <taxon>Bacteria</taxon>
        <taxon>Pseudomonadati</taxon>
        <taxon>Bacteroidota</taxon>
        <taxon>Flavobacteriia</taxon>
        <taxon>Flavobacteriales</taxon>
        <taxon>Flavobacteriaceae</taxon>
        <taxon>Winogradskyella</taxon>
    </lineage>
</organism>
<evidence type="ECO:0000313" key="2">
    <source>
        <dbReference type="Proteomes" id="UP000295714"/>
    </source>
</evidence>
<gene>
    <name evidence="1" type="ORF">DFQ05_2200</name>
</gene>
<evidence type="ECO:0008006" key="3">
    <source>
        <dbReference type="Google" id="ProtNLM"/>
    </source>
</evidence>
<dbReference type="AlphaFoldDB" id="A0A4R1KPJ6"/>
<dbReference type="Proteomes" id="UP000295714">
    <property type="component" value="Unassembled WGS sequence"/>
</dbReference>
<keyword evidence="2" id="KW-1185">Reference proteome</keyword>
<protein>
    <recommendedName>
        <fullName evidence="3">DUF4377 domain-containing protein</fullName>
    </recommendedName>
</protein>
<dbReference type="RefSeq" id="WP_132705418.1">
    <property type="nucleotide sequence ID" value="NZ_SMGI01000003.1"/>
</dbReference>